<evidence type="ECO:0000313" key="1">
    <source>
        <dbReference type="EnsemblMetazoa" id="BGLB033625-PC"/>
    </source>
</evidence>
<gene>
    <name evidence="1" type="primary">106066226</name>
</gene>
<dbReference type="EnsemblMetazoa" id="BGLB033625-RB">
    <property type="protein sequence ID" value="BGLB033625-PB"/>
    <property type="gene ID" value="BGLB033625"/>
</dbReference>
<dbReference type="VEuPathDB" id="VectorBase:BGLB033625"/>
<evidence type="ECO:0000313" key="2">
    <source>
        <dbReference type="Proteomes" id="UP000076420"/>
    </source>
</evidence>
<proteinExistence type="predicted"/>
<reference evidence="1" key="1">
    <citation type="submission" date="2020-05" db="UniProtKB">
        <authorList>
            <consortium name="EnsemblMetazoa"/>
        </authorList>
    </citation>
    <scope>IDENTIFICATION</scope>
    <source>
        <strain evidence="1">BB02</strain>
    </source>
</reference>
<protein>
    <submittedName>
        <fullName evidence="1">Uncharacterized protein</fullName>
    </submittedName>
</protein>
<accession>A0A2C9LQG4</accession>
<organism evidence="1 2">
    <name type="scientific">Biomphalaria glabrata</name>
    <name type="common">Bloodfluke planorb</name>
    <name type="synonym">Freshwater snail</name>
    <dbReference type="NCBI Taxonomy" id="6526"/>
    <lineage>
        <taxon>Eukaryota</taxon>
        <taxon>Metazoa</taxon>
        <taxon>Spiralia</taxon>
        <taxon>Lophotrochozoa</taxon>
        <taxon>Mollusca</taxon>
        <taxon>Gastropoda</taxon>
        <taxon>Heterobranchia</taxon>
        <taxon>Euthyneura</taxon>
        <taxon>Panpulmonata</taxon>
        <taxon>Hygrophila</taxon>
        <taxon>Lymnaeoidea</taxon>
        <taxon>Planorbidae</taxon>
        <taxon>Biomphalaria</taxon>
    </lineage>
</organism>
<dbReference type="AlphaFoldDB" id="A0A2C9LQG4"/>
<name>A0A2C9LQG4_BIOGL</name>
<dbReference type="Proteomes" id="UP000076420">
    <property type="component" value="Unassembled WGS sequence"/>
</dbReference>
<dbReference type="EnsemblMetazoa" id="BGLB033625-RC">
    <property type="protein sequence ID" value="BGLB033625-PC"/>
    <property type="gene ID" value="BGLB033625"/>
</dbReference>
<sequence length="501" mass="57850">MDETTLLKNQTFLTISDTFVYKIQFKYKEKEESLNRCFEAKACNQICYALEELLNSIRKSKPVQKIVTENFEINIKTEQWQEGYIFHFKSLDTFLNYFPEVLILEITLKDFLKKKNVASLNQASQSYKCHVDSLENQVNGQCPVLRTNVTNKTLLLATPKLISEYNSHSLEKKSKISEILHELEDTKNSHSKKCKKSSREQFNVNHIACELASRQEKTNECEHSIKKTSKACNSFIMQTKGNIIQQSKCNRPANISKLQRSTKQKCQTCVDFFKADQKLPGVTPNIKIFKGKQSNVNTKHNIDLFQKCLIQRTKSSAESNLEIQMNTCRRKGNVCNSWYLERKRKEQTGEILCQEKNCENYESIKKHKLCEEIPLVKNEKLRNDDSFFCAVVNPSIHCFKCNQTSQYMLSSHLKDCKPSCANHFSSNLIPVICDLLPDGQNLKSDFPPSQMYKDDVCLFKSPGLKLVNLKELAAYGFGHTFFRRGHNCKLAGLVKLHFEFN</sequence>
<dbReference type="KEGG" id="bgt:106066226"/>